<keyword evidence="3" id="KW-0255">Endonuclease</keyword>
<dbReference type="SUPFAM" id="SSF56219">
    <property type="entry name" value="DNase I-like"/>
    <property type="match status" value="1"/>
</dbReference>
<dbReference type="AlphaFoldDB" id="A0A5C4NF81"/>
<keyword evidence="1" id="KW-0812">Transmembrane</keyword>
<dbReference type="Pfam" id="PF03372">
    <property type="entry name" value="Exo_endo_phos"/>
    <property type="match status" value="1"/>
</dbReference>
<dbReference type="GO" id="GO:0004527">
    <property type="term" value="F:exonuclease activity"/>
    <property type="evidence" value="ECO:0007669"/>
    <property type="project" value="UniProtKB-KW"/>
</dbReference>
<accession>A0A5C4NF81</accession>
<protein>
    <submittedName>
        <fullName evidence="3">Endonuclease/exonuclease/phosphatase family protein</fullName>
    </submittedName>
</protein>
<dbReference type="OrthoDB" id="9796594at2"/>
<reference evidence="3 4" key="1">
    <citation type="submission" date="2019-06" db="EMBL/GenBank/DDBJ databases">
        <authorList>
            <person name="Jiang L."/>
        </authorList>
    </citation>
    <scope>NUCLEOTIDE SEQUENCE [LARGE SCALE GENOMIC DNA]</scope>
    <source>
        <strain evidence="3 4">YIM 48858</strain>
    </source>
</reference>
<keyword evidence="1" id="KW-0472">Membrane</keyword>
<evidence type="ECO:0000256" key="1">
    <source>
        <dbReference type="SAM" id="Phobius"/>
    </source>
</evidence>
<dbReference type="RefSeq" id="WP_139080616.1">
    <property type="nucleotide sequence ID" value="NZ_VDFV01000004.1"/>
</dbReference>
<evidence type="ECO:0000313" key="4">
    <source>
        <dbReference type="Proteomes" id="UP000305709"/>
    </source>
</evidence>
<dbReference type="EMBL" id="VDFV01000004">
    <property type="protein sequence ID" value="TNC73293.1"/>
    <property type="molecule type" value="Genomic_DNA"/>
</dbReference>
<keyword evidence="3" id="KW-0269">Exonuclease</keyword>
<keyword evidence="3" id="KW-0378">Hydrolase</keyword>
<feature type="domain" description="Endonuclease/exonuclease/phosphatase" evidence="2">
    <location>
        <begin position="104"/>
        <end position="307"/>
    </location>
</feature>
<evidence type="ECO:0000313" key="3">
    <source>
        <dbReference type="EMBL" id="TNC73293.1"/>
    </source>
</evidence>
<gene>
    <name evidence="3" type="ORF">FHG71_05450</name>
</gene>
<organism evidence="3 4">
    <name type="scientific">Rubellimicrobium roseum</name>
    <dbReference type="NCBI Taxonomy" id="687525"/>
    <lineage>
        <taxon>Bacteria</taxon>
        <taxon>Pseudomonadati</taxon>
        <taxon>Pseudomonadota</taxon>
        <taxon>Alphaproteobacteria</taxon>
        <taxon>Rhodobacterales</taxon>
        <taxon>Roseobacteraceae</taxon>
        <taxon>Rubellimicrobium</taxon>
    </lineage>
</organism>
<comment type="caution">
    <text evidence="3">The sequence shown here is derived from an EMBL/GenBank/DDBJ whole genome shotgun (WGS) entry which is preliminary data.</text>
</comment>
<evidence type="ECO:0000259" key="2">
    <source>
        <dbReference type="Pfam" id="PF03372"/>
    </source>
</evidence>
<sequence length="359" mass="41190">MTLLILALATLLSVVTLLPLSGSHAWWVRMWDFPRVQIAIAHALVIALALWFLSGPWLWVTLVPMLAGLALHLWRIRPFTPLARREMRFAPHRDDGAEVLLLAANVLMQNERHDLVRKLVEEVDPDVLLLMETDRRWIENLKPVLDRYPRVLALPKDDCYGILFATRLETIEAEIDYLTSDETPSVWAELRTRSGRLFRFVGLHPQPPVPGVDTEQRDAQILYASRFARKSDVPLVTMGDFNDAAWSATSRLFQHYGRFLDPRIGRGLYASFHATNLLIRCAIDQFFVTDDIAVVDFRLGEYTGSDHFPVIARIRIDPDEARSLNRRPPPMTEEEREEIDARIAEYRAGLRRPKPQDAA</sequence>
<dbReference type="InterPro" id="IPR036691">
    <property type="entry name" value="Endo/exonu/phosph_ase_sf"/>
</dbReference>
<proteinExistence type="predicted"/>
<feature type="transmembrane region" description="Helical" evidence="1">
    <location>
        <begin position="41"/>
        <end position="74"/>
    </location>
</feature>
<name>A0A5C4NF81_9RHOB</name>
<dbReference type="GO" id="GO:0004519">
    <property type="term" value="F:endonuclease activity"/>
    <property type="evidence" value="ECO:0007669"/>
    <property type="project" value="UniProtKB-KW"/>
</dbReference>
<keyword evidence="1" id="KW-1133">Transmembrane helix</keyword>
<dbReference type="Gene3D" id="3.60.10.10">
    <property type="entry name" value="Endonuclease/exonuclease/phosphatase"/>
    <property type="match status" value="1"/>
</dbReference>
<keyword evidence="3" id="KW-0540">Nuclease</keyword>
<keyword evidence="4" id="KW-1185">Reference proteome</keyword>
<dbReference type="Proteomes" id="UP000305709">
    <property type="component" value="Unassembled WGS sequence"/>
</dbReference>
<dbReference type="InterPro" id="IPR005135">
    <property type="entry name" value="Endo/exonuclease/phosphatase"/>
</dbReference>